<sequence>MSMSEEMQFRLGSGESRSDNASERDDDQEEVATRRRRQSGGGDRKLQTTTEGALTTVSFKREFRVERRRWDG</sequence>
<comment type="caution">
    <text evidence="2">The sequence shown here is derived from an EMBL/GenBank/DDBJ whole genome shotgun (WGS) entry which is preliminary data.</text>
</comment>
<dbReference type="AlphaFoldDB" id="A0A5N6NHK7"/>
<accession>A0A5N6NHK7</accession>
<evidence type="ECO:0000313" key="2">
    <source>
        <dbReference type="EMBL" id="KAD4887960.1"/>
    </source>
</evidence>
<dbReference type="EMBL" id="SZYD01000011">
    <property type="protein sequence ID" value="KAD4887960.1"/>
    <property type="molecule type" value="Genomic_DNA"/>
</dbReference>
<organism evidence="2 3">
    <name type="scientific">Mikania micrantha</name>
    <name type="common">bitter vine</name>
    <dbReference type="NCBI Taxonomy" id="192012"/>
    <lineage>
        <taxon>Eukaryota</taxon>
        <taxon>Viridiplantae</taxon>
        <taxon>Streptophyta</taxon>
        <taxon>Embryophyta</taxon>
        <taxon>Tracheophyta</taxon>
        <taxon>Spermatophyta</taxon>
        <taxon>Magnoliopsida</taxon>
        <taxon>eudicotyledons</taxon>
        <taxon>Gunneridae</taxon>
        <taxon>Pentapetalae</taxon>
        <taxon>asterids</taxon>
        <taxon>campanulids</taxon>
        <taxon>Asterales</taxon>
        <taxon>Asteraceae</taxon>
        <taxon>Asteroideae</taxon>
        <taxon>Heliantheae alliance</taxon>
        <taxon>Eupatorieae</taxon>
        <taxon>Mikania</taxon>
    </lineage>
</organism>
<dbReference type="Proteomes" id="UP000326396">
    <property type="component" value="Linkage Group LG19"/>
</dbReference>
<name>A0A5N6NHK7_9ASTR</name>
<evidence type="ECO:0000256" key="1">
    <source>
        <dbReference type="SAM" id="MobiDB-lite"/>
    </source>
</evidence>
<proteinExistence type="predicted"/>
<protein>
    <submittedName>
        <fullName evidence="2">Uncharacterized protein</fullName>
    </submittedName>
</protein>
<gene>
    <name evidence="2" type="ORF">E3N88_20033</name>
</gene>
<evidence type="ECO:0000313" key="3">
    <source>
        <dbReference type="Proteomes" id="UP000326396"/>
    </source>
</evidence>
<feature type="region of interest" description="Disordered" evidence="1">
    <location>
        <begin position="1"/>
        <end position="53"/>
    </location>
</feature>
<keyword evidence="3" id="KW-1185">Reference proteome</keyword>
<reference evidence="2 3" key="1">
    <citation type="submission" date="2019-05" db="EMBL/GenBank/DDBJ databases">
        <title>Mikania micrantha, genome provides insights into the molecular mechanism of rapid growth.</title>
        <authorList>
            <person name="Liu B."/>
        </authorList>
    </citation>
    <scope>NUCLEOTIDE SEQUENCE [LARGE SCALE GENOMIC DNA]</scope>
    <source>
        <strain evidence="2">NLD-2019</strain>
        <tissue evidence="2">Leaf</tissue>
    </source>
</reference>